<reference evidence="3 4" key="1">
    <citation type="submission" date="2018-04" db="EMBL/GenBank/DDBJ databases">
        <title>Pelagivirga bohaiensis gen. nov., sp. nov., a bacterium isolated from the Bohai Sea.</title>
        <authorList>
            <person name="Ji X."/>
        </authorList>
    </citation>
    <scope>NUCLEOTIDE SEQUENCE [LARGE SCALE GENOMIC DNA]</scope>
    <source>
        <strain evidence="3 4">BH-SD16</strain>
    </source>
</reference>
<feature type="region of interest" description="Disordered" evidence="1">
    <location>
        <begin position="269"/>
        <end position="290"/>
    </location>
</feature>
<gene>
    <name evidence="3" type="ORF">DC363_14215</name>
</gene>
<dbReference type="InterPro" id="IPR038461">
    <property type="entry name" value="Schlafen_AlbA_2_dom_sf"/>
</dbReference>
<organism evidence="3 4">
    <name type="scientific">Thalassorhabdomicrobium marinisediminis</name>
    <dbReference type="NCBI Taxonomy" id="2170577"/>
    <lineage>
        <taxon>Bacteria</taxon>
        <taxon>Pseudomonadati</taxon>
        <taxon>Pseudomonadota</taxon>
        <taxon>Alphaproteobacteria</taxon>
        <taxon>Rhodobacterales</taxon>
        <taxon>Paracoccaceae</taxon>
        <taxon>Thalassorhabdomicrobium</taxon>
    </lineage>
</organism>
<comment type="caution">
    <text evidence="3">The sequence shown here is derived from an EMBL/GenBank/DDBJ whole genome shotgun (WGS) entry which is preliminary data.</text>
</comment>
<dbReference type="EMBL" id="QCYG01000009">
    <property type="protein sequence ID" value="PVA05627.1"/>
    <property type="molecule type" value="Genomic_DNA"/>
</dbReference>
<evidence type="ECO:0000259" key="2">
    <source>
        <dbReference type="Pfam" id="PF04326"/>
    </source>
</evidence>
<sequence length="1061" mass="117674">MELVRNSETEWLELKASFYPEGGNFEQGTNADDYRWNVAKAVIALANSIGGVVLLGVADDNGVIGIEASDPDGRRRSKGAEAFRREVVMPQVLCPAKGWKTGRQGNFRLANAALLERLVALEEIPQGEQSVLAIFVDPAPEGYGFVEVEASKDVTRQIYLRKRGAVGQVLALDGDQADVLSTHEAQRRKLAAEIPLLWKQFEEGGLLARSTEELVPDVRRHVAALETRLAPVADQFIPLVAVQRRTTRPNASRKAKVLDDGDNWVRSEATRSGEDCDLLPTAPEPRRGPATELLGRTNQALLIGEGGSGKSRCLAALAFEAVREWKPGQPWPLLVSLSAYSAEGLAGLLATESGIDWQDLAPRVGAGELTLCLDGLNECPDLFYDQCLTEIAGILREYPAARVLLTSRSAQLPPELKLEVFELEAMDRACQSKFLATYLEQPQKAESILEQLHLHDGGSAIAGSPILLRIVAEVARETDEIPNERSKLYCSFLDAWFRREIETSRHGGETLPWDHELTITALAELAFRARQKGSSRIPRPQAHALLIHRLGEDTERFIDWASQGTVLVRNEGRGELAFEHETIQEYLCARYLAARNEDLHPDVLAVRADAKPGIWAMPLAFTFEMLAQPSPALVDSAWRVEPLIVAAGTRSELHHHAKDVADDLWEEAVLNVLLGKDAAAQARAISIMARLPPKYPISQYLLSSLNSQAFWYTALTHATGVARVDRLRGLVCGPDFPWIELLADTLIGCKAWAAGLSPALRAIAGVSPTPTLREVLSSCSVSEFCALRRRKMISAETFVSSWKTALDRSSADRLDLDLLDILRTEKEQVDDVLQDMLPRYRAQLRRIAVEPELSLRVLSILLRGGVVQAEELRERRGFLANVRARMSMMNAIRLAKQGLLRPADIDAGTRARLVYDRKTTVRNIDDAIRSELLNPEDLPTQLRERIVAAAPSPHRKQRARSGEAKFSVAMLSDAKSRMKVNAELAKIRWTVELKRTIPERGYGFVRHPDFGEDIFCLLSKIAATDRNGLREGKVLNVRITTSYDRARQHWSFAVESGHTVE</sequence>
<dbReference type="Pfam" id="PF04326">
    <property type="entry name" value="SLFN_AlbA_2"/>
    <property type="match status" value="1"/>
</dbReference>
<dbReference type="Gene3D" id="3.30.950.30">
    <property type="entry name" value="Schlafen, AAA domain"/>
    <property type="match status" value="1"/>
</dbReference>
<evidence type="ECO:0000313" key="4">
    <source>
        <dbReference type="Proteomes" id="UP000244817"/>
    </source>
</evidence>
<dbReference type="AlphaFoldDB" id="A0A2T7FTX9"/>
<proteinExistence type="predicted"/>
<protein>
    <recommendedName>
        <fullName evidence="2">Schlafen AlbA-2 domain-containing protein</fullName>
    </recommendedName>
</protein>
<dbReference type="InterPro" id="IPR027417">
    <property type="entry name" value="P-loop_NTPase"/>
</dbReference>
<accession>A0A2T7FTX9</accession>
<dbReference type="InterPro" id="IPR007421">
    <property type="entry name" value="Schlafen_AlbA_2_dom"/>
</dbReference>
<keyword evidence="4" id="KW-1185">Reference proteome</keyword>
<evidence type="ECO:0000256" key="1">
    <source>
        <dbReference type="SAM" id="MobiDB-lite"/>
    </source>
</evidence>
<name>A0A2T7FTX9_9RHOB</name>
<dbReference type="Proteomes" id="UP000244817">
    <property type="component" value="Unassembled WGS sequence"/>
</dbReference>
<evidence type="ECO:0000313" key="3">
    <source>
        <dbReference type="EMBL" id="PVA05627.1"/>
    </source>
</evidence>
<dbReference type="Gene3D" id="3.40.50.300">
    <property type="entry name" value="P-loop containing nucleotide triphosphate hydrolases"/>
    <property type="match status" value="1"/>
</dbReference>
<feature type="domain" description="Schlafen AlbA-2" evidence="2">
    <location>
        <begin position="8"/>
        <end position="163"/>
    </location>
</feature>